<keyword evidence="10" id="KW-0966">Cell projection</keyword>
<comment type="subcellular location">
    <subcellularLocation>
        <location evidence="7">Cell outer membrane</location>
    </subcellularLocation>
    <subcellularLocation>
        <location evidence="7">Bacterial flagellum basal body</location>
    </subcellularLocation>
</comment>
<sequence>MRSRLGKALLILAVAAPFGGCGGMFSAGGGEPAPPARTDPAAPGAPVRRVETFRRGVTAPPSAAPTETAAASRASLWSDTSPFLFHDRRAMRVGDVLTVVINESSNAKKEADTENKRSSDLAFTVPSLPGYGKILATPSGGRGRRFNQDDTLRATSRNDLTSESEIERTDTMNATIGARVVEIFPNGNLLIEGRRELTTHKETLIVTVSGIVRPEDIDTNNTVQSKNLADARIVYTGDGILAEAQQPGWLGRAVNILWPF</sequence>
<evidence type="ECO:0000313" key="11">
    <source>
        <dbReference type="Proteomes" id="UP000782312"/>
    </source>
</evidence>
<comment type="subunit">
    <text evidence="7">The basal body constitutes a major portion of the flagellar organelle and consists of four rings (L,P,S, and M) mounted on a central rod.</text>
</comment>
<evidence type="ECO:0000256" key="1">
    <source>
        <dbReference type="ARBA" id="ARBA00002591"/>
    </source>
</evidence>
<protein>
    <recommendedName>
        <fullName evidence="7">Flagellar L-ring protein</fullName>
    </recommendedName>
    <alternativeName>
        <fullName evidence="7">Basal body L-ring protein</fullName>
    </alternativeName>
</protein>
<dbReference type="GO" id="GO:0009427">
    <property type="term" value="C:bacterial-type flagellum basal body, distal rod, L ring"/>
    <property type="evidence" value="ECO:0007669"/>
    <property type="project" value="InterPro"/>
</dbReference>
<evidence type="ECO:0000256" key="4">
    <source>
        <dbReference type="ARBA" id="ARBA00023136"/>
    </source>
</evidence>
<comment type="caution">
    <text evidence="10">The sequence shown here is derived from an EMBL/GenBank/DDBJ whole genome shotgun (WGS) entry which is preliminary data.</text>
</comment>
<organism evidence="10 11">
    <name type="scientific">Tectimicrobiota bacterium</name>
    <dbReference type="NCBI Taxonomy" id="2528274"/>
    <lineage>
        <taxon>Bacteria</taxon>
        <taxon>Pseudomonadati</taxon>
        <taxon>Nitrospinota/Tectimicrobiota group</taxon>
        <taxon>Candidatus Tectimicrobiota</taxon>
    </lineage>
</organism>
<feature type="chain" id="PRO_5036689856" description="Flagellar L-ring protein" evidence="9">
    <location>
        <begin position="27"/>
        <end position="260"/>
    </location>
</feature>
<dbReference type="GO" id="GO:0003774">
    <property type="term" value="F:cytoskeletal motor activity"/>
    <property type="evidence" value="ECO:0007669"/>
    <property type="project" value="InterPro"/>
</dbReference>
<evidence type="ECO:0000256" key="8">
    <source>
        <dbReference type="SAM" id="MobiDB-lite"/>
    </source>
</evidence>
<dbReference type="GO" id="GO:0009279">
    <property type="term" value="C:cell outer membrane"/>
    <property type="evidence" value="ECO:0007669"/>
    <property type="project" value="UniProtKB-SubCell"/>
</dbReference>
<keyword evidence="4 7" id="KW-0472">Membrane</keyword>
<evidence type="ECO:0000256" key="5">
    <source>
        <dbReference type="ARBA" id="ARBA00023143"/>
    </source>
</evidence>
<comment type="similarity">
    <text evidence="2 7">Belongs to the FlgH family.</text>
</comment>
<feature type="region of interest" description="Disordered" evidence="8">
    <location>
        <begin position="132"/>
        <end position="161"/>
    </location>
</feature>
<keyword evidence="6 7" id="KW-0998">Cell outer membrane</keyword>
<dbReference type="Proteomes" id="UP000782312">
    <property type="component" value="Unassembled WGS sequence"/>
</dbReference>
<dbReference type="PRINTS" id="PR01008">
    <property type="entry name" value="FLGLRINGFLGH"/>
</dbReference>
<proteinExistence type="inferred from homology"/>
<reference evidence="10" key="1">
    <citation type="submission" date="2020-07" db="EMBL/GenBank/DDBJ databases">
        <title>Huge and variable diversity of episymbiotic CPR bacteria and DPANN archaea in groundwater ecosystems.</title>
        <authorList>
            <person name="He C.Y."/>
            <person name="Keren R."/>
            <person name="Whittaker M."/>
            <person name="Farag I.F."/>
            <person name="Doudna J."/>
            <person name="Cate J.H.D."/>
            <person name="Banfield J.F."/>
        </authorList>
    </citation>
    <scope>NUCLEOTIDE SEQUENCE</scope>
    <source>
        <strain evidence="10">NC_groundwater_763_Ag_S-0.2um_68_21</strain>
    </source>
</reference>
<dbReference type="PANTHER" id="PTHR34933:SF1">
    <property type="entry name" value="FLAGELLAR L-RING PROTEIN"/>
    <property type="match status" value="1"/>
</dbReference>
<evidence type="ECO:0000256" key="7">
    <source>
        <dbReference type="HAMAP-Rule" id="MF_00415"/>
    </source>
</evidence>
<evidence type="ECO:0000256" key="9">
    <source>
        <dbReference type="SAM" id="SignalP"/>
    </source>
</evidence>
<feature type="signal peptide" evidence="9">
    <location>
        <begin position="1"/>
        <end position="26"/>
    </location>
</feature>
<evidence type="ECO:0000256" key="2">
    <source>
        <dbReference type="ARBA" id="ARBA00006929"/>
    </source>
</evidence>
<dbReference type="PANTHER" id="PTHR34933">
    <property type="entry name" value="FLAGELLAR L-RING PROTEIN"/>
    <property type="match status" value="1"/>
</dbReference>
<evidence type="ECO:0000256" key="6">
    <source>
        <dbReference type="ARBA" id="ARBA00023237"/>
    </source>
</evidence>
<keyword evidence="3 9" id="KW-0732">Signal</keyword>
<gene>
    <name evidence="7" type="primary">flgH</name>
    <name evidence="10" type="ORF">HYZ11_15170</name>
</gene>
<dbReference type="InterPro" id="IPR000527">
    <property type="entry name" value="Flag_Lring"/>
</dbReference>
<evidence type="ECO:0000313" key="10">
    <source>
        <dbReference type="EMBL" id="MBI3128945.1"/>
    </source>
</evidence>
<keyword evidence="10" id="KW-0282">Flagellum</keyword>
<comment type="function">
    <text evidence="1 7">Assembles around the rod to form the L-ring and probably protects the motor/basal body from shearing forces during rotation.</text>
</comment>
<dbReference type="AlphaFoldDB" id="A0A932I2Y5"/>
<dbReference type="HAMAP" id="MF_00415">
    <property type="entry name" value="FlgH"/>
    <property type="match status" value="1"/>
</dbReference>
<accession>A0A932I2Y5</accession>
<keyword evidence="10" id="KW-0969">Cilium</keyword>
<evidence type="ECO:0000256" key="3">
    <source>
        <dbReference type="ARBA" id="ARBA00022729"/>
    </source>
</evidence>
<name>A0A932I2Y5_UNCTE</name>
<keyword evidence="5 7" id="KW-0975">Bacterial flagellum</keyword>
<dbReference type="EMBL" id="JACPUR010000037">
    <property type="protein sequence ID" value="MBI3128945.1"/>
    <property type="molecule type" value="Genomic_DNA"/>
</dbReference>
<dbReference type="Pfam" id="PF02107">
    <property type="entry name" value="FlgH"/>
    <property type="match status" value="1"/>
</dbReference>
<dbReference type="GO" id="GO:0071973">
    <property type="term" value="P:bacterial-type flagellum-dependent cell motility"/>
    <property type="evidence" value="ECO:0007669"/>
    <property type="project" value="InterPro"/>
</dbReference>